<dbReference type="GO" id="GO:0042834">
    <property type="term" value="F:peptidoglycan binding"/>
    <property type="evidence" value="ECO:0007669"/>
    <property type="project" value="InterPro"/>
</dbReference>
<dbReference type="InterPro" id="IPR007730">
    <property type="entry name" value="SPOR-like_dom"/>
</dbReference>
<dbReference type="InterPro" id="IPR041268">
    <property type="entry name" value="HU-CCDC81_bac_2"/>
</dbReference>
<gene>
    <name evidence="2" type="ORF">IMCC3317_27830</name>
</gene>
<dbReference type="Pfam" id="PF18175">
    <property type="entry name" value="HU-CCDC81_bac_2"/>
    <property type="match status" value="1"/>
</dbReference>
<evidence type="ECO:0000313" key="2">
    <source>
        <dbReference type="EMBL" id="QHI37404.1"/>
    </source>
</evidence>
<organism evidence="2 3">
    <name type="scientific">Kordia antarctica</name>
    <dbReference type="NCBI Taxonomy" id="1218801"/>
    <lineage>
        <taxon>Bacteria</taxon>
        <taxon>Pseudomonadati</taxon>
        <taxon>Bacteroidota</taxon>
        <taxon>Flavobacteriia</taxon>
        <taxon>Flavobacteriales</taxon>
        <taxon>Flavobacteriaceae</taxon>
        <taxon>Kordia</taxon>
    </lineage>
</organism>
<accession>A0A7L4ZNC4</accession>
<dbReference type="Proteomes" id="UP000464657">
    <property type="component" value="Chromosome"/>
</dbReference>
<feature type="domain" description="SPOR" evidence="1">
    <location>
        <begin position="241"/>
        <end position="318"/>
    </location>
</feature>
<evidence type="ECO:0000313" key="3">
    <source>
        <dbReference type="Proteomes" id="UP000464657"/>
    </source>
</evidence>
<protein>
    <recommendedName>
        <fullName evidence="1">SPOR domain-containing protein</fullName>
    </recommendedName>
</protein>
<dbReference type="PROSITE" id="PS51724">
    <property type="entry name" value="SPOR"/>
    <property type="match status" value="1"/>
</dbReference>
<dbReference type="SUPFAM" id="SSF110997">
    <property type="entry name" value="Sporulation related repeat"/>
    <property type="match status" value="1"/>
</dbReference>
<dbReference type="InterPro" id="IPR040495">
    <property type="entry name" value="HU-CCDC81_bac_1"/>
</dbReference>
<dbReference type="KEGG" id="kan:IMCC3317_27830"/>
<dbReference type="InterPro" id="IPR036680">
    <property type="entry name" value="SPOR-like_sf"/>
</dbReference>
<reference evidence="2 3" key="1">
    <citation type="journal article" date="2013" name="Int. J. Syst. Evol. Microbiol.">
        <title>Kordia antarctica sp. nov., isolated from Antarctic seawater.</title>
        <authorList>
            <person name="Baek K."/>
            <person name="Choi A."/>
            <person name="Kang I."/>
            <person name="Lee K."/>
            <person name="Cho J.C."/>
        </authorList>
    </citation>
    <scope>NUCLEOTIDE SEQUENCE [LARGE SCALE GENOMIC DNA]</scope>
    <source>
        <strain evidence="2 3">IMCC3317</strain>
    </source>
</reference>
<dbReference type="Pfam" id="PF05036">
    <property type="entry name" value="SPOR"/>
    <property type="match status" value="1"/>
</dbReference>
<evidence type="ECO:0000259" key="1">
    <source>
        <dbReference type="PROSITE" id="PS51724"/>
    </source>
</evidence>
<name>A0A7L4ZNC4_9FLAO</name>
<dbReference type="OrthoDB" id="653949at2"/>
<dbReference type="EMBL" id="CP019288">
    <property type="protein sequence ID" value="QHI37404.1"/>
    <property type="molecule type" value="Genomic_DNA"/>
</dbReference>
<keyword evidence="3" id="KW-1185">Reference proteome</keyword>
<proteinExistence type="predicted"/>
<dbReference type="Pfam" id="PF18174">
    <property type="entry name" value="HU-CCDC81_bac_1"/>
    <property type="match status" value="1"/>
</dbReference>
<dbReference type="AlphaFoldDB" id="A0A7L4ZNC4"/>
<dbReference type="Gene3D" id="3.30.70.1070">
    <property type="entry name" value="Sporulation related repeat"/>
    <property type="match status" value="1"/>
</dbReference>
<sequence length="319" mass="35606">MRLDKYISDLLYRYECVTVPNFGAFLTQRKGAQVHHITNAFYPPSKVVSFNAQLSSNDGLLVKHIADITGEEYETTLQKVLTKVSEWKQELENSAIVSLENIGDVSLNAEGNIQFEPSYHLNYLTASFGLSSFVSSEISRVIAEGIQEVVPVIAGKETEVIPLIVAEENNRFRFPWKYAAAAAIIFTAGIFGFNEYNKSAQEKQQVVEDTKAKKSIDKYIQQATFFGNSPVELPSITLQVAKEVRNYHVVAGAFRIEENANTKVAELQANGFEAELLGKNKYGLHQVSYASFASRREATNALIHIKKTEAPEAWLLVTE</sequence>
<dbReference type="RefSeq" id="WP_160130034.1">
    <property type="nucleotide sequence ID" value="NZ_CP019288.1"/>
</dbReference>